<name>A0A517NWH5_9BACT</name>
<dbReference type="EMBL" id="CP036526">
    <property type="protein sequence ID" value="QDT11469.1"/>
    <property type="molecule type" value="Genomic_DNA"/>
</dbReference>
<evidence type="ECO:0000313" key="2">
    <source>
        <dbReference type="Proteomes" id="UP000319817"/>
    </source>
</evidence>
<reference evidence="1 2" key="1">
    <citation type="submission" date="2019-02" db="EMBL/GenBank/DDBJ databases">
        <title>Deep-cultivation of Planctomycetes and their phenomic and genomic characterization uncovers novel biology.</title>
        <authorList>
            <person name="Wiegand S."/>
            <person name="Jogler M."/>
            <person name="Boedeker C."/>
            <person name="Pinto D."/>
            <person name="Vollmers J."/>
            <person name="Rivas-Marin E."/>
            <person name="Kohn T."/>
            <person name="Peeters S.H."/>
            <person name="Heuer A."/>
            <person name="Rast P."/>
            <person name="Oberbeckmann S."/>
            <person name="Bunk B."/>
            <person name="Jeske O."/>
            <person name="Meyerdierks A."/>
            <person name="Storesund J.E."/>
            <person name="Kallscheuer N."/>
            <person name="Luecker S."/>
            <person name="Lage O.M."/>
            <person name="Pohl T."/>
            <person name="Merkel B.J."/>
            <person name="Hornburger P."/>
            <person name="Mueller R.-W."/>
            <person name="Bruemmer F."/>
            <person name="Labrenz M."/>
            <person name="Spormann A.M."/>
            <person name="Op den Camp H."/>
            <person name="Overmann J."/>
            <person name="Amann R."/>
            <person name="Jetten M.S.M."/>
            <person name="Mascher T."/>
            <person name="Medema M.H."/>
            <person name="Devos D.P."/>
            <person name="Kaster A.-K."/>
            <person name="Ovreas L."/>
            <person name="Rohde M."/>
            <person name="Galperin M.Y."/>
            <person name="Jogler C."/>
        </authorList>
    </citation>
    <scope>NUCLEOTIDE SEQUENCE [LARGE SCALE GENOMIC DNA]</scope>
    <source>
        <strain evidence="1 2">K23_9</strain>
    </source>
</reference>
<dbReference type="RefSeq" id="WP_145419300.1">
    <property type="nucleotide sequence ID" value="NZ_CP036526.1"/>
</dbReference>
<gene>
    <name evidence="1" type="ORF">K239x_34670</name>
</gene>
<protein>
    <submittedName>
        <fullName evidence="1">Uncharacterized protein</fullName>
    </submittedName>
</protein>
<evidence type="ECO:0000313" key="1">
    <source>
        <dbReference type="EMBL" id="QDT11469.1"/>
    </source>
</evidence>
<organism evidence="1 2">
    <name type="scientific">Stieleria marina</name>
    <dbReference type="NCBI Taxonomy" id="1930275"/>
    <lineage>
        <taxon>Bacteria</taxon>
        <taxon>Pseudomonadati</taxon>
        <taxon>Planctomycetota</taxon>
        <taxon>Planctomycetia</taxon>
        <taxon>Pirellulales</taxon>
        <taxon>Pirellulaceae</taxon>
        <taxon>Stieleria</taxon>
    </lineage>
</organism>
<proteinExistence type="predicted"/>
<sequence>MLRIIMLPAIVCLVGASGWTQEYGRSSTYKIRRIIGQVPPRPPILGPSKIEDVQTMVGGTFIELQFKTTHAVRGLVLWTNRSTGVAGSRMTANGKKHKLLVENLSPDSDYRFQIYQLPIDPLPVDLHTHEFQRTTLQKNVTCFVENIYMLDDSDELSAGEFFFNFILGSKDANFNESGNAWDAFGTPLVSIHSGTNLALMPAGITNVLSADNVHSPDLKFAVSAFEDDGLDGFLGLPPRAPKPDLYVGSYDHGVTETNSGFLLTNISGSALTPNANTPQKRESLNKSFDLYVPPSSESDLSYAISGWIVVSYAAPNQ</sequence>
<accession>A0A517NWH5</accession>
<keyword evidence="2" id="KW-1185">Reference proteome</keyword>
<dbReference type="AlphaFoldDB" id="A0A517NWH5"/>
<dbReference type="Proteomes" id="UP000319817">
    <property type="component" value="Chromosome"/>
</dbReference>